<feature type="transmembrane region" description="Helical" evidence="9">
    <location>
        <begin position="61"/>
        <end position="81"/>
    </location>
</feature>
<dbReference type="GO" id="GO:0005886">
    <property type="term" value="C:plasma membrane"/>
    <property type="evidence" value="ECO:0007669"/>
    <property type="project" value="UniProtKB-SubCell"/>
</dbReference>
<dbReference type="Proteomes" id="UP000319502">
    <property type="component" value="Unassembled WGS sequence"/>
</dbReference>
<keyword evidence="7 9" id="KW-0472">Membrane</keyword>
<dbReference type="OrthoDB" id="9796052at2"/>
<evidence type="ECO:0000259" key="10">
    <source>
        <dbReference type="Pfam" id="PF04290"/>
    </source>
</evidence>
<evidence type="ECO:0000256" key="6">
    <source>
        <dbReference type="ARBA" id="ARBA00022989"/>
    </source>
</evidence>
<dbReference type="InterPro" id="IPR010656">
    <property type="entry name" value="DctM"/>
</dbReference>
<sequence length="612" mass="64252">MPQAADTPPIYHAPSERAGPWWRVHRVEDTVLSLVLATMVLLPVLEIVLRSTLSIGVANAAALVQHGVLLVGMLGAAVAAREGRLLSIAGLGRWLPERLHWVHRAAAGGLAMAVTGVLASAAWDFVAVEREGGNLLAYGVPVWWVEAVMPAGFALIALRLWIRSGERFADRALSLAVAAGLLGVATLSSTATPVVALLALAVLLGAPVFVVLGGVALLLFAGDDLPLAAIPLNHYQLTVNPSLPAIPLFTLAGYFLAEGGAPARLIRVFRALFGRFRGGAALVTVLLTAFFTSFTGASGVTILALGGLLMPLLQGVRYPARAGIGLITSGCSLGVLIPPALPLILYAIIARQPIETMLLAAVVPAAVMTTMLVLLGIWRQPKDTAPTPFDAAEAFAALKAAKWELAIPLVTFGGLASGLVTPTETAALTALYAFIVEVLIYRDLSLTRDVPRVMAECGLLVGGIILILGMALGFTNYLIDAQIADQVSEWVQASIASPWVFLLALNGLLLLVGAFMDIYSAIIVVTPLIVPIGLAFGIHPVHLGVIFLANMELGFLTPPVGMNLFFASYRFGKPIGEVARAVLPALAVLAVGVLLITYIPAFSMWLPGVLLR</sequence>
<dbReference type="InterPro" id="IPR055348">
    <property type="entry name" value="DctQ"/>
</dbReference>
<feature type="transmembrane region" description="Helical" evidence="9">
    <location>
        <begin position="324"/>
        <end position="349"/>
    </location>
</feature>
<keyword evidence="13" id="KW-1185">Reference proteome</keyword>
<feature type="transmembrane region" description="Helical" evidence="9">
    <location>
        <begin position="168"/>
        <end position="187"/>
    </location>
</feature>
<keyword evidence="3" id="KW-1003">Cell membrane</keyword>
<feature type="domain" description="TRAP C4-dicarboxylate transport system permease DctM subunit" evidence="11">
    <location>
        <begin position="196"/>
        <end position="601"/>
    </location>
</feature>
<proteinExistence type="predicted"/>
<reference evidence="12 13" key="1">
    <citation type="submission" date="2019-07" db="EMBL/GenBank/DDBJ databases">
        <title>The pathways for chlorine oxyanion respiration interact through the shared metabolite chlorate.</title>
        <authorList>
            <person name="Barnum T.P."/>
            <person name="Cheng Y."/>
            <person name="Hill K.A."/>
            <person name="Lucas L.N."/>
            <person name="Carlson H.K."/>
            <person name="Coates J.D."/>
        </authorList>
    </citation>
    <scope>NUCLEOTIDE SEQUENCE [LARGE SCALE GENOMIC DNA]</scope>
    <source>
        <strain evidence="12 13">SFB-3</strain>
    </source>
</reference>
<feature type="transmembrane region" description="Helical" evidence="9">
    <location>
        <begin position="545"/>
        <end position="569"/>
    </location>
</feature>
<evidence type="ECO:0000256" key="8">
    <source>
        <dbReference type="RuleBase" id="RU369079"/>
    </source>
</evidence>
<feature type="transmembrane region" description="Helical" evidence="9">
    <location>
        <begin position="194"/>
        <end position="221"/>
    </location>
</feature>
<evidence type="ECO:0000256" key="2">
    <source>
        <dbReference type="ARBA" id="ARBA00022448"/>
    </source>
</evidence>
<keyword evidence="5 9" id="KW-0812">Transmembrane</keyword>
<gene>
    <name evidence="12" type="ORF">FHP91_07805</name>
</gene>
<feature type="transmembrane region" description="Helical" evidence="9">
    <location>
        <begin position="453"/>
        <end position="479"/>
    </location>
</feature>
<comment type="caution">
    <text evidence="12">The sequence shown here is derived from an EMBL/GenBank/DDBJ whole genome shotgun (WGS) entry which is preliminary data.</text>
</comment>
<evidence type="ECO:0000256" key="7">
    <source>
        <dbReference type="ARBA" id="ARBA00023136"/>
    </source>
</evidence>
<keyword evidence="2 8" id="KW-0813">Transport</keyword>
<organism evidence="12 13">
    <name type="scientific">Denitromonas halophila</name>
    <dbReference type="NCBI Taxonomy" id="1629404"/>
    <lineage>
        <taxon>Bacteria</taxon>
        <taxon>Pseudomonadati</taxon>
        <taxon>Pseudomonadota</taxon>
        <taxon>Betaproteobacteria</taxon>
        <taxon>Rhodocyclales</taxon>
        <taxon>Zoogloeaceae</taxon>
        <taxon>Denitromonas</taxon>
    </lineage>
</organism>
<dbReference type="GO" id="GO:0022857">
    <property type="term" value="F:transmembrane transporter activity"/>
    <property type="evidence" value="ECO:0007669"/>
    <property type="project" value="UniProtKB-UniRule"/>
</dbReference>
<dbReference type="EMBL" id="VMNK01000006">
    <property type="protein sequence ID" value="TVO57572.1"/>
    <property type="molecule type" value="Genomic_DNA"/>
</dbReference>
<evidence type="ECO:0000259" key="11">
    <source>
        <dbReference type="Pfam" id="PF06808"/>
    </source>
</evidence>
<dbReference type="AlphaFoldDB" id="A0A557QXC9"/>
<feature type="transmembrane region" description="Helical" evidence="9">
    <location>
        <begin position="30"/>
        <end position="49"/>
    </location>
</feature>
<feature type="transmembrane region" description="Helical" evidence="9">
    <location>
        <begin position="278"/>
        <end position="304"/>
    </location>
</feature>
<evidence type="ECO:0000256" key="9">
    <source>
        <dbReference type="SAM" id="Phobius"/>
    </source>
</evidence>
<evidence type="ECO:0000256" key="5">
    <source>
        <dbReference type="ARBA" id="ARBA00022692"/>
    </source>
</evidence>
<name>A0A557QXC9_9RHOO</name>
<dbReference type="PANTHER" id="PTHR33362:SF5">
    <property type="entry name" value="C4-DICARBOXYLATE TRAP TRANSPORTER LARGE PERMEASE PROTEIN DCTM"/>
    <property type="match status" value="1"/>
</dbReference>
<evidence type="ECO:0000256" key="4">
    <source>
        <dbReference type="ARBA" id="ARBA00022519"/>
    </source>
</evidence>
<dbReference type="InterPro" id="IPR004681">
    <property type="entry name" value="TRAP_DctM"/>
</dbReference>
<keyword evidence="4 8" id="KW-0997">Cell inner membrane</keyword>
<comment type="function">
    <text evidence="8">Part of the tripartite ATP-independent periplasmic (TRAP) transport system.</text>
</comment>
<dbReference type="RefSeq" id="WP_144309045.1">
    <property type="nucleotide sequence ID" value="NZ_VMNK01000006.1"/>
</dbReference>
<dbReference type="Pfam" id="PF04290">
    <property type="entry name" value="DctQ"/>
    <property type="match status" value="1"/>
</dbReference>
<dbReference type="NCBIfam" id="TIGR00786">
    <property type="entry name" value="dctM"/>
    <property type="match status" value="1"/>
</dbReference>
<feature type="domain" description="Tripartite ATP-independent periplasmic transporters DctQ component" evidence="10">
    <location>
        <begin position="39"/>
        <end position="162"/>
    </location>
</feature>
<feature type="transmembrane region" description="Helical" evidence="9">
    <location>
        <begin position="135"/>
        <end position="162"/>
    </location>
</feature>
<comment type="subcellular location">
    <subcellularLocation>
        <location evidence="1 8">Cell inner membrane</location>
        <topology evidence="1 8">Multi-pass membrane protein</topology>
    </subcellularLocation>
</comment>
<protein>
    <submittedName>
        <fullName evidence="12">TRAP transporter large permease subunit</fullName>
    </submittedName>
</protein>
<feature type="transmembrane region" description="Helical" evidence="9">
    <location>
        <begin position="356"/>
        <end position="378"/>
    </location>
</feature>
<accession>A0A557QXC9</accession>
<feature type="transmembrane region" description="Helical" evidence="9">
    <location>
        <begin position="101"/>
        <end position="123"/>
    </location>
</feature>
<dbReference type="Pfam" id="PF06808">
    <property type="entry name" value="DctM"/>
    <property type="match status" value="1"/>
</dbReference>
<feature type="transmembrane region" description="Helical" evidence="9">
    <location>
        <begin position="241"/>
        <end position="257"/>
    </location>
</feature>
<keyword evidence="6 9" id="KW-1133">Transmembrane helix</keyword>
<feature type="transmembrane region" description="Helical" evidence="9">
    <location>
        <begin position="491"/>
        <end position="511"/>
    </location>
</feature>
<feature type="transmembrane region" description="Helical" evidence="9">
    <location>
        <begin position="518"/>
        <end position="539"/>
    </location>
</feature>
<evidence type="ECO:0000313" key="12">
    <source>
        <dbReference type="EMBL" id="TVO57572.1"/>
    </source>
</evidence>
<evidence type="ECO:0000313" key="13">
    <source>
        <dbReference type="Proteomes" id="UP000319502"/>
    </source>
</evidence>
<feature type="transmembrane region" description="Helical" evidence="9">
    <location>
        <begin position="425"/>
        <end position="441"/>
    </location>
</feature>
<dbReference type="PANTHER" id="PTHR33362">
    <property type="entry name" value="SIALIC ACID TRAP TRANSPORTER PERMEASE PROTEIN SIAT-RELATED"/>
    <property type="match status" value="1"/>
</dbReference>
<feature type="transmembrane region" description="Helical" evidence="9">
    <location>
        <begin position="581"/>
        <end position="606"/>
    </location>
</feature>
<evidence type="ECO:0000256" key="3">
    <source>
        <dbReference type="ARBA" id="ARBA00022475"/>
    </source>
</evidence>
<evidence type="ECO:0000256" key="1">
    <source>
        <dbReference type="ARBA" id="ARBA00004429"/>
    </source>
</evidence>